<evidence type="ECO:0000256" key="1">
    <source>
        <dbReference type="SAM" id="MobiDB-lite"/>
    </source>
</evidence>
<dbReference type="EMBL" id="BKCJ011857163">
    <property type="protein sequence ID" value="GFD58763.1"/>
    <property type="molecule type" value="Genomic_DNA"/>
</dbReference>
<reference evidence="2" key="1">
    <citation type="journal article" date="2019" name="Sci. Rep.">
        <title>Draft genome of Tanacetum cinerariifolium, the natural source of mosquito coil.</title>
        <authorList>
            <person name="Yamashiro T."/>
            <person name="Shiraishi A."/>
            <person name="Satake H."/>
            <person name="Nakayama K."/>
        </authorList>
    </citation>
    <scope>NUCLEOTIDE SEQUENCE</scope>
</reference>
<feature type="region of interest" description="Disordered" evidence="1">
    <location>
        <begin position="14"/>
        <end position="36"/>
    </location>
</feature>
<gene>
    <name evidence="2" type="ORF">Tci_930732</name>
</gene>
<name>A0A699XHW8_TANCI</name>
<proteinExistence type="predicted"/>
<protein>
    <submittedName>
        <fullName evidence="2">Uncharacterized protein</fullName>
    </submittedName>
</protein>
<sequence>MCLDGLCFCPLRDSKPNAAKWQTSNHLQDGSHSDTK</sequence>
<dbReference type="AlphaFoldDB" id="A0A699XHW8"/>
<evidence type="ECO:0000313" key="2">
    <source>
        <dbReference type="EMBL" id="GFD58763.1"/>
    </source>
</evidence>
<organism evidence="2">
    <name type="scientific">Tanacetum cinerariifolium</name>
    <name type="common">Dalmatian daisy</name>
    <name type="synonym">Chrysanthemum cinerariifolium</name>
    <dbReference type="NCBI Taxonomy" id="118510"/>
    <lineage>
        <taxon>Eukaryota</taxon>
        <taxon>Viridiplantae</taxon>
        <taxon>Streptophyta</taxon>
        <taxon>Embryophyta</taxon>
        <taxon>Tracheophyta</taxon>
        <taxon>Spermatophyta</taxon>
        <taxon>Magnoliopsida</taxon>
        <taxon>eudicotyledons</taxon>
        <taxon>Gunneridae</taxon>
        <taxon>Pentapetalae</taxon>
        <taxon>asterids</taxon>
        <taxon>campanulids</taxon>
        <taxon>Asterales</taxon>
        <taxon>Asteraceae</taxon>
        <taxon>Asteroideae</taxon>
        <taxon>Anthemideae</taxon>
        <taxon>Anthemidinae</taxon>
        <taxon>Tanacetum</taxon>
    </lineage>
</organism>
<comment type="caution">
    <text evidence="2">The sequence shown here is derived from an EMBL/GenBank/DDBJ whole genome shotgun (WGS) entry which is preliminary data.</text>
</comment>
<feature type="non-terminal residue" evidence="2">
    <location>
        <position position="36"/>
    </location>
</feature>
<accession>A0A699XHW8</accession>